<gene>
    <name evidence="8" type="primary">LOC119638010</name>
</gene>
<evidence type="ECO:0000256" key="4">
    <source>
        <dbReference type="PROSITE-ProRule" id="PRU00023"/>
    </source>
</evidence>
<dbReference type="KEGG" id="gfs:119638010"/>
<dbReference type="SUPFAM" id="SSF48403">
    <property type="entry name" value="Ankyrin repeat"/>
    <property type="match status" value="1"/>
</dbReference>
<feature type="region of interest" description="Disordered" evidence="5">
    <location>
        <begin position="164"/>
        <end position="199"/>
    </location>
</feature>
<comment type="similarity">
    <text evidence="3">Belongs to the SOWAH family.</text>
</comment>
<keyword evidence="1" id="KW-0677">Repeat</keyword>
<dbReference type="RefSeq" id="XP_037890449.1">
    <property type="nucleotide sequence ID" value="XM_038034521.1"/>
</dbReference>
<proteinExistence type="inferred from homology"/>
<feature type="region of interest" description="Disordered" evidence="5">
    <location>
        <begin position="536"/>
        <end position="659"/>
    </location>
</feature>
<dbReference type="Pfam" id="PF12796">
    <property type="entry name" value="Ank_2"/>
    <property type="match status" value="1"/>
</dbReference>
<dbReference type="InterPro" id="IPR002110">
    <property type="entry name" value="Ankyrin_rpt"/>
</dbReference>
<evidence type="ECO:0000256" key="5">
    <source>
        <dbReference type="SAM" id="MobiDB-lite"/>
    </source>
</evidence>
<sequence length="659" mass="73048">MDAPLELSLAEIRKYMLSNGCKVTNHALVKHFRCFLTNPDTQSEARKEFKTYVNVLATIKTENNQKYLTLRKKYLNECPSDDVAQCAILAAASELTPSSPGATSFTSDNEASPPFRQPPPYKPPPEVNSPIKMSIATSGGTVETEIIENFRDCVDEFTSAMDRLDTKRRERQQPESLNKNRSENHNCVENNGSVVSNDSINKENIPIFSFSSVSIEKLTENTNSKSSGTEVNTENAISVKEATRKFNRMASEEEAKIISPSFQKKKTERHSLQENELPEVTLAHPKAKEWIVSMAKDNYQELAKLTKEYPELVKLQDPCTQGYSALHWAAKHGNEDVVKLIAGTHKADVNGRTNGGYTPLHIAMQFDRANIFALLCNTYKANRDLLDWAGNKALDYSKQQTSVSASTYSRHEEIKAKRKPTVEKDLGFLRIGSLNVRVKKTTEAFSNFLGVGNGNAILHTTNHLPQRHQRHHHHTHHLHVGSMRNSHHLHPMMKANMKKSATMMTTKTPLSFSNKLGSRASVPINSTKHDMLHKSWGSADNITQANSTHDIDNKDENLMPPPKGIKKSQKTTKLSSLASSTTTNSPRDSISSTSSTNLNSGYSSMPTTPNQLRSSLGLDGVSGLPDSDSDSACGFDSNWSIGGRQNSSSSSNFKSPKFP</sequence>
<dbReference type="AlphaFoldDB" id="A0A9C6DVV7"/>
<dbReference type="PANTHER" id="PTHR14491">
    <property type="entry name" value="SOSONDOWAH, ISOFORM G"/>
    <property type="match status" value="1"/>
</dbReference>
<evidence type="ECO:0000256" key="3">
    <source>
        <dbReference type="ARBA" id="ARBA00038122"/>
    </source>
</evidence>
<protein>
    <submittedName>
        <fullName evidence="8">Ankyrin repeat domain-containing protein SOWAHC isoform X1</fullName>
    </submittedName>
</protein>
<dbReference type="PROSITE" id="PS50297">
    <property type="entry name" value="ANK_REP_REGION"/>
    <property type="match status" value="1"/>
</dbReference>
<accession>A0A9C6DVV7</accession>
<dbReference type="Proteomes" id="UP000092443">
    <property type="component" value="Unplaced"/>
</dbReference>
<dbReference type="Pfam" id="PF25877">
    <property type="entry name" value="WHD_SOWAH"/>
    <property type="match status" value="1"/>
</dbReference>
<feature type="compositionally biased region" description="Polar residues" evidence="5">
    <location>
        <begin position="605"/>
        <end position="614"/>
    </location>
</feature>
<name>A0A9C6DVV7_9MUSC</name>
<dbReference type="PROSITE" id="PS50088">
    <property type="entry name" value="ANK_REPEAT"/>
    <property type="match status" value="1"/>
</dbReference>
<keyword evidence="7" id="KW-1185">Reference proteome</keyword>
<keyword evidence="2 4" id="KW-0040">ANK repeat</keyword>
<dbReference type="GeneID" id="119638010"/>
<dbReference type="PANTHER" id="PTHR14491:SF7">
    <property type="entry name" value="SOSONDOWAH, ISOFORM G"/>
    <property type="match status" value="1"/>
</dbReference>
<evidence type="ECO:0000313" key="7">
    <source>
        <dbReference type="Proteomes" id="UP000092443"/>
    </source>
</evidence>
<evidence type="ECO:0000313" key="8">
    <source>
        <dbReference type="RefSeq" id="XP_037890449.1"/>
    </source>
</evidence>
<dbReference type="InterPro" id="IPR058889">
    <property type="entry name" value="WHD_SOWAHA-C"/>
</dbReference>
<feature type="compositionally biased region" description="Polar residues" evidence="5">
    <location>
        <begin position="187"/>
        <end position="199"/>
    </location>
</feature>
<feature type="compositionally biased region" description="Basic and acidic residues" evidence="5">
    <location>
        <begin position="164"/>
        <end position="186"/>
    </location>
</feature>
<feature type="compositionally biased region" description="Low complexity" evidence="5">
    <location>
        <begin position="571"/>
        <end position="604"/>
    </location>
</feature>
<feature type="compositionally biased region" description="Polar residues" evidence="5">
    <location>
        <begin position="538"/>
        <end position="548"/>
    </location>
</feature>
<evidence type="ECO:0000256" key="2">
    <source>
        <dbReference type="ARBA" id="ARBA00023043"/>
    </source>
</evidence>
<organism evidence="7 8">
    <name type="scientific">Glossina fuscipes</name>
    <dbReference type="NCBI Taxonomy" id="7396"/>
    <lineage>
        <taxon>Eukaryota</taxon>
        <taxon>Metazoa</taxon>
        <taxon>Ecdysozoa</taxon>
        <taxon>Arthropoda</taxon>
        <taxon>Hexapoda</taxon>
        <taxon>Insecta</taxon>
        <taxon>Pterygota</taxon>
        <taxon>Neoptera</taxon>
        <taxon>Endopterygota</taxon>
        <taxon>Diptera</taxon>
        <taxon>Brachycera</taxon>
        <taxon>Muscomorpha</taxon>
        <taxon>Hippoboscoidea</taxon>
        <taxon>Glossinidae</taxon>
        <taxon>Glossina</taxon>
    </lineage>
</organism>
<feature type="compositionally biased region" description="Low complexity" evidence="5">
    <location>
        <begin position="646"/>
        <end position="659"/>
    </location>
</feature>
<evidence type="ECO:0000256" key="1">
    <source>
        <dbReference type="ARBA" id="ARBA00022737"/>
    </source>
</evidence>
<dbReference type="Gene3D" id="1.25.40.20">
    <property type="entry name" value="Ankyrin repeat-containing domain"/>
    <property type="match status" value="1"/>
</dbReference>
<dbReference type="SMART" id="SM00248">
    <property type="entry name" value="ANK"/>
    <property type="match status" value="2"/>
</dbReference>
<reference evidence="8" key="1">
    <citation type="submission" date="2025-08" db="UniProtKB">
        <authorList>
            <consortium name="RefSeq"/>
        </authorList>
    </citation>
    <scope>IDENTIFICATION</scope>
    <source>
        <tissue evidence="8">Whole body pupa</tissue>
    </source>
</reference>
<dbReference type="InterPro" id="IPR036770">
    <property type="entry name" value="Ankyrin_rpt-contain_sf"/>
</dbReference>
<feature type="compositionally biased region" description="Polar residues" evidence="5">
    <location>
        <begin position="96"/>
        <end position="110"/>
    </location>
</feature>
<feature type="domain" description="SOWAHA-C winged helix-turn-helix" evidence="6">
    <location>
        <begin position="6"/>
        <end position="83"/>
    </location>
</feature>
<feature type="repeat" description="ANK" evidence="4">
    <location>
        <begin position="321"/>
        <end position="341"/>
    </location>
</feature>
<feature type="region of interest" description="Disordered" evidence="5">
    <location>
        <begin position="96"/>
        <end position="133"/>
    </location>
</feature>
<evidence type="ECO:0000259" key="6">
    <source>
        <dbReference type="Pfam" id="PF25877"/>
    </source>
</evidence>
<feature type="compositionally biased region" description="Pro residues" evidence="5">
    <location>
        <begin position="115"/>
        <end position="127"/>
    </location>
</feature>